<proteinExistence type="predicted"/>
<evidence type="ECO:0000313" key="1">
    <source>
        <dbReference type="EMBL" id="MCI33391.1"/>
    </source>
</evidence>
<sequence length="81" mass="9112">TNSRVAPTPERKIEEQGYAARCANARRLNCPCTIALHVAPIQDARCAKDRKLNRPHNLNCVLRHMQARVAPDAENERIVVV</sequence>
<protein>
    <submittedName>
        <fullName evidence="1">Uncharacterized protein</fullName>
    </submittedName>
</protein>
<accession>A0A392R9Y6</accession>
<organism evidence="1 2">
    <name type="scientific">Trifolium medium</name>
    <dbReference type="NCBI Taxonomy" id="97028"/>
    <lineage>
        <taxon>Eukaryota</taxon>
        <taxon>Viridiplantae</taxon>
        <taxon>Streptophyta</taxon>
        <taxon>Embryophyta</taxon>
        <taxon>Tracheophyta</taxon>
        <taxon>Spermatophyta</taxon>
        <taxon>Magnoliopsida</taxon>
        <taxon>eudicotyledons</taxon>
        <taxon>Gunneridae</taxon>
        <taxon>Pentapetalae</taxon>
        <taxon>rosids</taxon>
        <taxon>fabids</taxon>
        <taxon>Fabales</taxon>
        <taxon>Fabaceae</taxon>
        <taxon>Papilionoideae</taxon>
        <taxon>50 kb inversion clade</taxon>
        <taxon>NPAAA clade</taxon>
        <taxon>Hologalegina</taxon>
        <taxon>IRL clade</taxon>
        <taxon>Trifolieae</taxon>
        <taxon>Trifolium</taxon>
    </lineage>
</organism>
<feature type="non-terminal residue" evidence="1">
    <location>
        <position position="1"/>
    </location>
</feature>
<reference evidence="1 2" key="1">
    <citation type="journal article" date="2018" name="Front. Plant Sci.">
        <title>Red Clover (Trifolium pratense) and Zigzag Clover (T. medium) - A Picture of Genomic Similarities and Differences.</title>
        <authorList>
            <person name="Dluhosova J."/>
            <person name="Istvanek J."/>
            <person name="Nedelnik J."/>
            <person name="Repkova J."/>
        </authorList>
    </citation>
    <scope>NUCLEOTIDE SEQUENCE [LARGE SCALE GENOMIC DNA]</scope>
    <source>
        <strain evidence="2">cv. 10/8</strain>
        <tissue evidence="1">Leaf</tissue>
    </source>
</reference>
<evidence type="ECO:0000313" key="2">
    <source>
        <dbReference type="Proteomes" id="UP000265520"/>
    </source>
</evidence>
<dbReference type="Proteomes" id="UP000265520">
    <property type="component" value="Unassembled WGS sequence"/>
</dbReference>
<dbReference type="AlphaFoldDB" id="A0A392R9Y6"/>
<name>A0A392R9Y6_9FABA</name>
<dbReference type="EMBL" id="LXQA010204025">
    <property type="protein sequence ID" value="MCI33391.1"/>
    <property type="molecule type" value="Genomic_DNA"/>
</dbReference>
<comment type="caution">
    <text evidence="1">The sequence shown here is derived from an EMBL/GenBank/DDBJ whole genome shotgun (WGS) entry which is preliminary data.</text>
</comment>
<keyword evidence="2" id="KW-1185">Reference proteome</keyword>